<dbReference type="HOGENOM" id="CLU_101141_7_1_7"/>
<dbReference type="AlphaFoldDB" id="D5V1P6"/>
<evidence type="ECO:0000256" key="1">
    <source>
        <dbReference type="ARBA" id="ARBA00005953"/>
    </source>
</evidence>
<reference evidence="3 4" key="1">
    <citation type="journal article" date="2010" name="Stand. Genomic Sci.">
        <title>Complete genome sequence of Arcobacter nitrofigilis type strain (CI).</title>
        <authorList>
            <person name="Pati A."/>
            <person name="Gronow S."/>
            <person name="Lapidus A."/>
            <person name="Copeland A."/>
            <person name="Glavina Del Rio T."/>
            <person name="Nolan M."/>
            <person name="Lucas S."/>
            <person name="Tice H."/>
            <person name="Cheng J.F."/>
            <person name="Han C."/>
            <person name="Chertkov O."/>
            <person name="Bruce D."/>
            <person name="Tapia R."/>
            <person name="Goodwin L."/>
            <person name="Pitluck S."/>
            <person name="Liolios K."/>
            <person name="Ivanova N."/>
            <person name="Mavromatis K."/>
            <person name="Chen A."/>
            <person name="Palaniappan K."/>
            <person name="Land M."/>
            <person name="Hauser L."/>
            <person name="Chang Y.J."/>
            <person name="Jeffries C.D."/>
            <person name="Detter J.C."/>
            <person name="Rohde M."/>
            <person name="Goker M."/>
            <person name="Bristow J."/>
            <person name="Eisen J.A."/>
            <person name="Markowitz V."/>
            <person name="Hugenholtz P."/>
            <person name="Klenk H.P."/>
            <person name="Kyrpides N.C."/>
        </authorList>
    </citation>
    <scope>NUCLEOTIDE SEQUENCE [LARGE SCALE GENOMIC DNA]</scope>
    <source>
        <strain evidence="4">ATCC 33309 / DSM 7299 / CCUG 15893 / LMG 7604 / NCTC 12251 / CI</strain>
    </source>
</reference>
<keyword evidence="2" id="KW-0378">Hydrolase</keyword>
<gene>
    <name evidence="3" type="ordered locus">Arnit_1826</name>
</gene>
<comment type="similarity">
    <text evidence="1">Belongs to the 4-hydroxybenzoyl-CoA thioesterase family.</text>
</comment>
<dbReference type="PANTHER" id="PTHR31793:SF37">
    <property type="entry name" value="ACYL-COA THIOESTER HYDROLASE YBGC"/>
    <property type="match status" value="1"/>
</dbReference>
<dbReference type="PIRSF" id="PIRSF003230">
    <property type="entry name" value="YbgC"/>
    <property type="match status" value="1"/>
</dbReference>
<dbReference type="InterPro" id="IPR050563">
    <property type="entry name" value="4-hydroxybenzoyl-CoA_TE"/>
</dbReference>
<dbReference type="Gene3D" id="3.10.129.10">
    <property type="entry name" value="Hotdog Thioesterase"/>
    <property type="match status" value="1"/>
</dbReference>
<dbReference type="InterPro" id="IPR006684">
    <property type="entry name" value="YbgC/YbaW"/>
</dbReference>
<dbReference type="SUPFAM" id="SSF54637">
    <property type="entry name" value="Thioesterase/thiol ester dehydrase-isomerase"/>
    <property type="match status" value="1"/>
</dbReference>
<dbReference type="PROSITE" id="PS01328">
    <property type="entry name" value="4HBCOA_THIOESTERASE"/>
    <property type="match status" value="1"/>
</dbReference>
<protein>
    <submittedName>
        <fullName evidence="3">Thioesterase superfamily protein</fullName>
    </submittedName>
</protein>
<dbReference type="OrthoDB" id="9808429at2"/>
<dbReference type="Pfam" id="PF13279">
    <property type="entry name" value="4HBT_2"/>
    <property type="match status" value="1"/>
</dbReference>
<dbReference type="InterPro" id="IPR029069">
    <property type="entry name" value="HotDog_dom_sf"/>
</dbReference>
<dbReference type="CDD" id="cd00586">
    <property type="entry name" value="4HBT"/>
    <property type="match status" value="1"/>
</dbReference>
<dbReference type="STRING" id="572480.Arnit_1826"/>
<dbReference type="GO" id="GO:0047617">
    <property type="term" value="F:fatty acyl-CoA hydrolase activity"/>
    <property type="evidence" value="ECO:0007669"/>
    <property type="project" value="TreeGrafter"/>
</dbReference>
<sequence length="122" mass="14368" precursor="true">MKIRVYYEDTDCGGVVYHSNYLSFCERARSELFFQKGLTPHQESEFFVVKSLEANYISPAVFGDELFIKTKLIEKKAVSLTLHQEIIRDEKVIFEMNVKVVYLKNKKPSKIPNEMYEVFKNE</sequence>
<evidence type="ECO:0000313" key="3">
    <source>
        <dbReference type="EMBL" id="ADG93480.1"/>
    </source>
</evidence>
<accession>D5V1P6</accession>
<evidence type="ECO:0000313" key="4">
    <source>
        <dbReference type="Proteomes" id="UP000000939"/>
    </source>
</evidence>
<keyword evidence="4" id="KW-1185">Reference proteome</keyword>
<dbReference type="RefSeq" id="WP_013135625.1">
    <property type="nucleotide sequence ID" value="NC_014166.1"/>
</dbReference>
<dbReference type="PANTHER" id="PTHR31793">
    <property type="entry name" value="4-HYDROXYBENZOYL-COA THIOESTERASE FAMILY MEMBER"/>
    <property type="match status" value="1"/>
</dbReference>
<dbReference type="NCBIfam" id="TIGR00051">
    <property type="entry name" value="YbgC/FadM family acyl-CoA thioesterase"/>
    <property type="match status" value="1"/>
</dbReference>
<dbReference type="EMBL" id="CP001999">
    <property type="protein sequence ID" value="ADG93480.1"/>
    <property type="molecule type" value="Genomic_DNA"/>
</dbReference>
<proteinExistence type="inferred from homology"/>
<name>D5V1P6_ARCNC</name>
<dbReference type="eggNOG" id="COG0824">
    <property type="taxonomic scope" value="Bacteria"/>
</dbReference>
<dbReference type="Proteomes" id="UP000000939">
    <property type="component" value="Chromosome"/>
</dbReference>
<evidence type="ECO:0000256" key="2">
    <source>
        <dbReference type="ARBA" id="ARBA00022801"/>
    </source>
</evidence>
<dbReference type="KEGG" id="ant:Arnit_1826"/>
<organism evidence="3 4">
    <name type="scientific">Arcobacter nitrofigilis (strain ATCC 33309 / DSM 7299 / CCUG 15893 / LMG 7604 / NCTC 12251 / CI)</name>
    <name type="common">Campylobacter nitrofigilis</name>
    <dbReference type="NCBI Taxonomy" id="572480"/>
    <lineage>
        <taxon>Bacteria</taxon>
        <taxon>Pseudomonadati</taxon>
        <taxon>Campylobacterota</taxon>
        <taxon>Epsilonproteobacteria</taxon>
        <taxon>Campylobacterales</taxon>
        <taxon>Arcobacteraceae</taxon>
        <taxon>Arcobacter</taxon>
    </lineage>
</organism>
<dbReference type="InterPro" id="IPR008272">
    <property type="entry name" value="HB-CoA_thioesterase_AS"/>
</dbReference>